<comment type="caution">
    <text evidence="1">The sequence shown here is derived from an EMBL/GenBank/DDBJ whole genome shotgun (WGS) entry which is preliminary data.</text>
</comment>
<evidence type="ECO:0000313" key="1">
    <source>
        <dbReference type="EMBL" id="HIV98275.1"/>
    </source>
</evidence>
<proteinExistence type="predicted"/>
<dbReference type="AlphaFoldDB" id="A0A9D1PS89"/>
<sequence>MKKKAIVLLSALLVLITFISCDIVYSSTISGSVKINKAENISVTKVDVYAYMDKSERDRDLNNDGNPALYDDWTSASNSGSQFPGSQNDESAYTFSLNNFMWKESGSEFGDVGARGECYLLVLVEYKDGEESKTKKVDAVAPLVSDASRTVTITVDLL</sequence>
<protein>
    <submittedName>
        <fullName evidence="1">Uncharacterized protein</fullName>
    </submittedName>
</protein>
<dbReference type="PROSITE" id="PS51257">
    <property type="entry name" value="PROKAR_LIPOPROTEIN"/>
    <property type="match status" value="1"/>
</dbReference>
<dbReference type="Proteomes" id="UP000823936">
    <property type="component" value="Unassembled WGS sequence"/>
</dbReference>
<reference evidence="1" key="1">
    <citation type="journal article" date="2021" name="PeerJ">
        <title>Extensive microbial diversity within the chicken gut microbiome revealed by metagenomics and culture.</title>
        <authorList>
            <person name="Gilroy R."/>
            <person name="Ravi A."/>
            <person name="Getino M."/>
            <person name="Pursley I."/>
            <person name="Horton D.L."/>
            <person name="Alikhan N.F."/>
            <person name="Baker D."/>
            <person name="Gharbi K."/>
            <person name="Hall N."/>
            <person name="Watson M."/>
            <person name="Adriaenssens E.M."/>
            <person name="Foster-Nyarko E."/>
            <person name="Jarju S."/>
            <person name="Secka A."/>
            <person name="Antonio M."/>
            <person name="Oren A."/>
            <person name="Chaudhuri R.R."/>
            <person name="La Ragione R."/>
            <person name="Hildebrand F."/>
            <person name="Pallen M.J."/>
        </authorList>
    </citation>
    <scope>NUCLEOTIDE SEQUENCE</scope>
    <source>
        <strain evidence="1">Gambia11-129</strain>
    </source>
</reference>
<gene>
    <name evidence="1" type="ORF">IAB12_00640</name>
</gene>
<dbReference type="EMBL" id="DXHU01000004">
    <property type="protein sequence ID" value="HIV98275.1"/>
    <property type="molecule type" value="Genomic_DNA"/>
</dbReference>
<accession>A0A9D1PS89</accession>
<name>A0A9D1PS89_9SPIO</name>
<reference evidence="1" key="2">
    <citation type="submission" date="2021-04" db="EMBL/GenBank/DDBJ databases">
        <authorList>
            <person name="Gilroy R."/>
        </authorList>
    </citation>
    <scope>NUCLEOTIDE SEQUENCE</scope>
    <source>
        <strain evidence="1">Gambia11-129</strain>
    </source>
</reference>
<evidence type="ECO:0000313" key="2">
    <source>
        <dbReference type="Proteomes" id="UP000823936"/>
    </source>
</evidence>
<organism evidence="1 2">
    <name type="scientific">Candidatus Ornithospirochaeta avicola</name>
    <dbReference type="NCBI Taxonomy" id="2840896"/>
    <lineage>
        <taxon>Bacteria</taxon>
        <taxon>Pseudomonadati</taxon>
        <taxon>Spirochaetota</taxon>
        <taxon>Spirochaetia</taxon>
        <taxon>Spirochaetales</taxon>
        <taxon>Spirochaetaceae</taxon>
        <taxon>Spirochaetaceae incertae sedis</taxon>
        <taxon>Candidatus Ornithospirochaeta</taxon>
    </lineage>
</organism>